<protein>
    <submittedName>
        <fullName evidence="2">PD-(D/E)XK nuclease superfamily protein</fullName>
    </submittedName>
</protein>
<dbReference type="AlphaFoldDB" id="A0A238Z2N7"/>
<dbReference type="InterPro" id="IPR011604">
    <property type="entry name" value="PDDEXK-like_dom_sf"/>
</dbReference>
<dbReference type="Pfam" id="PF12705">
    <property type="entry name" value="PDDEXK_1"/>
    <property type="match status" value="1"/>
</dbReference>
<evidence type="ECO:0000259" key="1">
    <source>
        <dbReference type="Pfam" id="PF12705"/>
    </source>
</evidence>
<evidence type="ECO:0000313" key="2">
    <source>
        <dbReference type="EMBL" id="SNR77725.1"/>
    </source>
</evidence>
<keyword evidence="3" id="KW-1185">Reference proteome</keyword>
<dbReference type="Gene3D" id="3.90.320.10">
    <property type="match status" value="1"/>
</dbReference>
<dbReference type="SUPFAM" id="SSF52540">
    <property type="entry name" value="P-loop containing nucleoside triphosphate hydrolases"/>
    <property type="match status" value="1"/>
</dbReference>
<feature type="domain" description="PD-(D/E)XK endonuclease-like" evidence="1">
    <location>
        <begin position="575"/>
        <end position="801"/>
    </location>
</feature>
<dbReference type="Proteomes" id="UP000198405">
    <property type="component" value="Unassembled WGS sequence"/>
</dbReference>
<sequence length="852" mass="99959">MKYKEVSDFLVEKLKTENVFIAVRNSPSRLLLEICKKRKKPIIGKHAGTLQELALNLLSSRFQNPTIMTDQERLFIVRKSLKDMKHPLWNSPSYVKLADNRIREFKEHNIQPEKLYKVAERVNPRLKKKIKEAAKLLDIYNNNVLKSEMFDIFSLFEMAKGIKPEHEKIVLFFLPQILPLEIEFLNSLNIPITVFTYKPNTSIFTKLNKENLKLVKNWEVIKVEPSLLANTLSMVPEEIVSGSDITVNSYLGESEGIKKVALTVKALLNKGIPPEKIAVIGRDIQGKELLFYHYFKIYKIPFHLQYEGVPVTAHPVVKKFLREIEKETESYSLPDWCRKLKNFVISHTDEESIIEEIEILQKEIDNLSVKGFIESNSYNPIEFVKFFSLLTENRTYLIKETEPLGVFIGSPEAIPETGAEHIIFFDISNGTYPRAFPFDPDFSYREREEINNLLNISNPLLEALPGREKLIMYEFQTFFNSIAHHPESIHFFYDKTKGESIFVSIVEKVSKVNKMEKSLITKKSEGILKVYRREKRPENLLELGVDGWLKKLQGEKSYNFIFKPEFIRKFLPQEISVTDILSYMDCPADFLFSKLLNCTFSKTTEIIEGEIYHQFINRAYFNKKKAEDIFEEVFSEITEKYEDEVIFYIKPFIKENALKFIKQFKPELEIVEQEKPIKIKFKNFTFSGRIDWLEISSDREKVKIVDFKRGNVKNREYLPGNKKSFQIILYGLALFNNGDVFKTINKLPNIKFSFVSIPKFHPESDRGIEEFTAKEYEKEIKKSLTWIGVTIKLIKAGFFPPLEIKPQKKNIVRLVVKRNDSYEFFTTEEDLKHFTETVRKIFRKIELKLWKY</sequence>
<dbReference type="InterPro" id="IPR038726">
    <property type="entry name" value="PDDEXK_AddAB-type"/>
</dbReference>
<evidence type="ECO:0000313" key="3">
    <source>
        <dbReference type="Proteomes" id="UP000198405"/>
    </source>
</evidence>
<organism evidence="2 3">
    <name type="scientific">Desulfurobacterium atlanticum</name>
    <dbReference type="NCBI Taxonomy" id="240169"/>
    <lineage>
        <taxon>Bacteria</taxon>
        <taxon>Pseudomonadati</taxon>
        <taxon>Aquificota</taxon>
        <taxon>Aquificia</taxon>
        <taxon>Desulfurobacteriales</taxon>
        <taxon>Desulfurobacteriaceae</taxon>
        <taxon>Desulfurobacterium</taxon>
    </lineage>
</organism>
<gene>
    <name evidence="2" type="ORF">SAMN06265340_10623</name>
</gene>
<dbReference type="InterPro" id="IPR027417">
    <property type="entry name" value="P-loop_NTPase"/>
</dbReference>
<reference evidence="3" key="1">
    <citation type="submission" date="2017-06" db="EMBL/GenBank/DDBJ databases">
        <authorList>
            <person name="Varghese N."/>
            <person name="Submissions S."/>
        </authorList>
    </citation>
    <scope>NUCLEOTIDE SEQUENCE [LARGE SCALE GENOMIC DNA]</scope>
    <source>
        <strain evidence="3">DSM 15668</strain>
    </source>
</reference>
<accession>A0A238Z2N7</accession>
<dbReference type="RefSeq" id="WP_089323058.1">
    <property type="nucleotide sequence ID" value="NZ_FZOB01000006.1"/>
</dbReference>
<name>A0A238Z2N7_9BACT</name>
<dbReference type="OrthoDB" id="8809at2"/>
<dbReference type="EMBL" id="FZOB01000006">
    <property type="protein sequence ID" value="SNR77725.1"/>
    <property type="molecule type" value="Genomic_DNA"/>
</dbReference>
<proteinExistence type="predicted"/>